<dbReference type="InterPro" id="IPR010730">
    <property type="entry name" value="HET"/>
</dbReference>
<dbReference type="Proteomes" id="UP000250140">
    <property type="component" value="Unassembled WGS sequence"/>
</dbReference>
<dbReference type="EMBL" id="KV749138">
    <property type="protein sequence ID" value="OCL10927.1"/>
    <property type="molecule type" value="Genomic_DNA"/>
</dbReference>
<protein>
    <submittedName>
        <fullName evidence="2">HET-domain-containing protein</fullName>
    </submittedName>
</protein>
<sequence length="629" mass="70106">MTQLDEAVSFGYSAAASEVEESAADGCTWCQLILSLKGDAEEVSLGGGHSPLLELPIRFGSGLKGESFTPPGNNRFGLWINGATYYLTAFTTGDDPVSELVTARELENDINSAKVFEQIQKWLKDCAHHDSCERQMLHGLPSRVIEVSPEHDPGTPRLLATHGLVDNYVALSYCWGPNQTCFTTKRNLNAHLQRLDMNTLSRTIQDAILVTRRMNIKYLWVDAMCIIQDSEEDKIIELAAMCRIYQQAFITIVAANAENANQGFLSCREPPAPATRVPFWTQDGRLGTVSLRLEGWYDDESEPVNTRAWTLQERLLSPRLLIYATHTLQYQCQQHTVNLGDSINFSFGGGAWRLPSFSNLSSGNRVSEWDVQSAGRTWGYIISLYSQRRLSYIEDKLTALAGIAEAFSSQIQVEYLAGLWSGELLPRLLLWMTDQTTDYSPCAIYTAPSWSWAALKSAVSFTTFYVHHAYEWYDVDDVAAKIALQSTALPFGRVTAGHLRLTAHVRQGLFQPPQYILWDRSVAHPEADDTLDSAMYASLDDGTMRGGRVICLATTRRTYPSSEKDITSMIAVSSVFSPVNVGDDATFSAIDGLIIAPIGDDGFYRRIGCFRGADENEFRNWPRQTLTLV</sequence>
<gene>
    <name evidence="2" type="ORF">AOQ84DRAFT_438039</name>
</gene>
<accession>A0A8E2F5H5</accession>
<name>A0A8E2F5H5_9PEZI</name>
<evidence type="ECO:0000259" key="1">
    <source>
        <dbReference type="Pfam" id="PF06985"/>
    </source>
</evidence>
<proteinExistence type="predicted"/>
<reference evidence="2 3" key="1">
    <citation type="journal article" date="2016" name="Nat. Commun.">
        <title>Ectomycorrhizal ecology is imprinted in the genome of the dominant symbiotic fungus Cenococcum geophilum.</title>
        <authorList>
            <consortium name="DOE Joint Genome Institute"/>
            <person name="Peter M."/>
            <person name="Kohler A."/>
            <person name="Ohm R.A."/>
            <person name="Kuo A."/>
            <person name="Krutzmann J."/>
            <person name="Morin E."/>
            <person name="Arend M."/>
            <person name="Barry K.W."/>
            <person name="Binder M."/>
            <person name="Choi C."/>
            <person name="Clum A."/>
            <person name="Copeland A."/>
            <person name="Grisel N."/>
            <person name="Haridas S."/>
            <person name="Kipfer T."/>
            <person name="LaButti K."/>
            <person name="Lindquist E."/>
            <person name="Lipzen A."/>
            <person name="Maire R."/>
            <person name="Meier B."/>
            <person name="Mihaltcheva S."/>
            <person name="Molinier V."/>
            <person name="Murat C."/>
            <person name="Poggeler S."/>
            <person name="Quandt C.A."/>
            <person name="Sperisen C."/>
            <person name="Tritt A."/>
            <person name="Tisserant E."/>
            <person name="Crous P.W."/>
            <person name="Henrissat B."/>
            <person name="Nehls U."/>
            <person name="Egli S."/>
            <person name="Spatafora J.W."/>
            <person name="Grigoriev I.V."/>
            <person name="Martin F.M."/>
        </authorList>
    </citation>
    <scope>NUCLEOTIDE SEQUENCE [LARGE SCALE GENOMIC DNA]</scope>
    <source>
        <strain evidence="2 3">CBS 207.34</strain>
    </source>
</reference>
<keyword evidence="3" id="KW-1185">Reference proteome</keyword>
<dbReference type="PANTHER" id="PTHR33112">
    <property type="entry name" value="DOMAIN PROTEIN, PUTATIVE-RELATED"/>
    <property type="match status" value="1"/>
</dbReference>
<organism evidence="2 3">
    <name type="scientific">Glonium stellatum</name>
    <dbReference type="NCBI Taxonomy" id="574774"/>
    <lineage>
        <taxon>Eukaryota</taxon>
        <taxon>Fungi</taxon>
        <taxon>Dikarya</taxon>
        <taxon>Ascomycota</taxon>
        <taxon>Pezizomycotina</taxon>
        <taxon>Dothideomycetes</taxon>
        <taxon>Pleosporomycetidae</taxon>
        <taxon>Gloniales</taxon>
        <taxon>Gloniaceae</taxon>
        <taxon>Glonium</taxon>
    </lineage>
</organism>
<dbReference type="AlphaFoldDB" id="A0A8E2F5H5"/>
<evidence type="ECO:0000313" key="2">
    <source>
        <dbReference type="EMBL" id="OCL10927.1"/>
    </source>
</evidence>
<dbReference type="Pfam" id="PF06985">
    <property type="entry name" value="HET"/>
    <property type="match status" value="1"/>
</dbReference>
<dbReference type="PANTHER" id="PTHR33112:SF16">
    <property type="entry name" value="HETEROKARYON INCOMPATIBILITY DOMAIN-CONTAINING PROTEIN"/>
    <property type="match status" value="1"/>
</dbReference>
<feature type="domain" description="Heterokaryon incompatibility" evidence="1">
    <location>
        <begin position="168"/>
        <end position="313"/>
    </location>
</feature>
<evidence type="ECO:0000313" key="3">
    <source>
        <dbReference type="Proteomes" id="UP000250140"/>
    </source>
</evidence>
<dbReference type="OrthoDB" id="5125733at2759"/>